<dbReference type="RefSeq" id="WP_075398864.1">
    <property type="nucleotide sequence ID" value="NZ_MSDU01000024.1"/>
</dbReference>
<keyword evidence="2 5" id="KW-0812">Transmembrane</keyword>
<evidence type="ECO:0000313" key="7">
    <source>
        <dbReference type="Proteomes" id="UP000185568"/>
    </source>
</evidence>
<evidence type="ECO:0000256" key="5">
    <source>
        <dbReference type="SAM" id="Phobius"/>
    </source>
</evidence>
<organism evidence="6 7">
    <name type="scientific">Domibacillus antri</name>
    <dbReference type="NCBI Taxonomy" id="1714264"/>
    <lineage>
        <taxon>Bacteria</taxon>
        <taxon>Bacillati</taxon>
        <taxon>Bacillota</taxon>
        <taxon>Bacilli</taxon>
        <taxon>Bacillales</taxon>
        <taxon>Bacillaceae</taxon>
        <taxon>Domibacillus</taxon>
    </lineage>
</organism>
<evidence type="ECO:0000313" key="6">
    <source>
        <dbReference type="EMBL" id="OLN22096.1"/>
    </source>
</evidence>
<keyword evidence="3 5" id="KW-1133">Transmembrane helix</keyword>
<gene>
    <name evidence="6" type="ORF">BTO30_11425</name>
</gene>
<dbReference type="Proteomes" id="UP000185568">
    <property type="component" value="Unassembled WGS sequence"/>
</dbReference>
<comment type="subcellular location">
    <subcellularLocation>
        <location evidence="1">Membrane</location>
        <topology evidence="1">Multi-pass membrane protein</topology>
    </subcellularLocation>
</comment>
<dbReference type="GO" id="GO:0016020">
    <property type="term" value="C:membrane"/>
    <property type="evidence" value="ECO:0007669"/>
    <property type="project" value="UniProtKB-SubCell"/>
</dbReference>
<evidence type="ECO:0000256" key="1">
    <source>
        <dbReference type="ARBA" id="ARBA00004141"/>
    </source>
</evidence>
<dbReference type="EMBL" id="MSDU01000024">
    <property type="protein sequence ID" value="OLN22096.1"/>
    <property type="molecule type" value="Genomic_DNA"/>
</dbReference>
<dbReference type="Pfam" id="PF04172">
    <property type="entry name" value="LrgB"/>
    <property type="match status" value="1"/>
</dbReference>
<evidence type="ECO:0000256" key="4">
    <source>
        <dbReference type="ARBA" id="ARBA00023136"/>
    </source>
</evidence>
<dbReference type="STRING" id="1714264.BTO30_11425"/>
<evidence type="ECO:0000256" key="3">
    <source>
        <dbReference type="ARBA" id="ARBA00022989"/>
    </source>
</evidence>
<dbReference type="InterPro" id="IPR007300">
    <property type="entry name" value="CidB/LrgB"/>
</dbReference>
<dbReference type="AlphaFoldDB" id="A0A1Q8Q409"/>
<feature type="transmembrane region" description="Helical" evidence="5">
    <location>
        <begin position="46"/>
        <end position="71"/>
    </location>
</feature>
<sequence>MGGIQAICFKRASCEKPGRQRDRNGLRFASHIVGVSQLVKNEKEAAAIGSVTMIITGLAASFILPLIISYFL</sequence>
<evidence type="ECO:0000256" key="2">
    <source>
        <dbReference type="ARBA" id="ARBA00022692"/>
    </source>
</evidence>
<accession>A0A1Q8Q409</accession>
<proteinExistence type="predicted"/>
<reference evidence="6 7" key="1">
    <citation type="submission" date="2016-12" db="EMBL/GenBank/DDBJ databases">
        <title>Domibacillus antri genome sequencing.</title>
        <authorList>
            <person name="Verma A."/>
            <person name="Krishnamurthi S."/>
        </authorList>
    </citation>
    <scope>NUCLEOTIDE SEQUENCE [LARGE SCALE GENOMIC DNA]</scope>
    <source>
        <strain evidence="6 7">XD80</strain>
    </source>
</reference>
<name>A0A1Q8Q409_9BACI</name>
<protein>
    <submittedName>
        <fullName evidence="6">Uncharacterized protein</fullName>
    </submittedName>
</protein>
<keyword evidence="4 5" id="KW-0472">Membrane</keyword>
<comment type="caution">
    <text evidence="6">The sequence shown here is derived from an EMBL/GenBank/DDBJ whole genome shotgun (WGS) entry which is preliminary data.</text>
</comment>
<keyword evidence="7" id="KW-1185">Reference proteome</keyword>